<geneLocation type="plasmid" evidence="2 3">
    <name>pCC829_2</name>
</geneLocation>
<dbReference type="EMBL" id="CP088102">
    <property type="protein sequence ID" value="UFW91956.1"/>
    <property type="molecule type" value="Genomic_DNA"/>
</dbReference>
<protein>
    <submittedName>
        <fullName evidence="2">Uncharacterized protein</fullName>
    </submittedName>
</protein>
<reference evidence="2" key="1">
    <citation type="submission" date="2021-11" db="EMBL/GenBank/DDBJ databases">
        <title>Australian commercial rhizobial inoculants.</title>
        <authorList>
            <person name="Kohlmeier M.G."/>
            <person name="O'Hara G.W."/>
            <person name="Colombi E."/>
            <person name="Ramsay J.P."/>
            <person name="Terpolilli J."/>
        </authorList>
    </citation>
    <scope>NUCLEOTIDE SEQUENCE</scope>
    <source>
        <strain evidence="2">CC829</strain>
        <plasmid evidence="2">pCC829_2</plasmid>
    </source>
</reference>
<proteinExistence type="predicted"/>
<sequence length="77" mass="8641">MNDLMEKLNKLRADAADLAVMSSRASDPQKHDLFRRLADELATEALVLEQVVKRQSTRSAPVHMDNVVPLTEGPERN</sequence>
<gene>
    <name evidence="2" type="ORF">BjapCC829_49130</name>
</gene>
<evidence type="ECO:0000256" key="1">
    <source>
        <dbReference type="SAM" id="MobiDB-lite"/>
    </source>
</evidence>
<dbReference type="RefSeq" id="WP_231145791.1">
    <property type="nucleotide sequence ID" value="NZ_CP088102.1"/>
</dbReference>
<keyword evidence="2" id="KW-0614">Plasmid</keyword>
<name>A0ABY3R117_9BRAD</name>
<evidence type="ECO:0000313" key="3">
    <source>
        <dbReference type="Proteomes" id="UP001430990"/>
    </source>
</evidence>
<accession>A0ABY3R117</accession>
<dbReference type="Proteomes" id="UP001430990">
    <property type="component" value="Plasmid pCC829_2"/>
</dbReference>
<evidence type="ECO:0000313" key="2">
    <source>
        <dbReference type="EMBL" id="UFW91956.1"/>
    </source>
</evidence>
<keyword evidence="3" id="KW-1185">Reference proteome</keyword>
<organism evidence="2 3">
    <name type="scientific">Bradyrhizobium barranii</name>
    <dbReference type="NCBI Taxonomy" id="2992140"/>
    <lineage>
        <taxon>Bacteria</taxon>
        <taxon>Pseudomonadati</taxon>
        <taxon>Pseudomonadota</taxon>
        <taxon>Alphaproteobacteria</taxon>
        <taxon>Hyphomicrobiales</taxon>
        <taxon>Nitrobacteraceae</taxon>
        <taxon>Bradyrhizobium</taxon>
    </lineage>
</organism>
<feature type="region of interest" description="Disordered" evidence="1">
    <location>
        <begin position="56"/>
        <end position="77"/>
    </location>
</feature>